<dbReference type="InterPro" id="IPR000182">
    <property type="entry name" value="GNAT_dom"/>
</dbReference>
<proteinExistence type="predicted"/>
<evidence type="ECO:0000256" key="2">
    <source>
        <dbReference type="ARBA" id="ARBA00023315"/>
    </source>
</evidence>
<dbReference type="GO" id="GO:0016747">
    <property type="term" value="F:acyltransferase activity, transferring groups other than amino-acyl groups"/>
    <property type="evidence" value="ECO:0007669"/>
    <property type="project" value="InterPro"/>
</dbReference>
<evidence type="ECO:0000313" key="5">
    <source>
        <dbReference type="Proteomes" id="UP000606172"/>
    </source>
</evidence>
<comment type="caution">
    <text evidence="4">The sequence shown here is derived from an EMBL/GenBank/DDBJ whole genome shotgun (WGS) entry which is preliminary data.</text>
</comment>
<dbReference type="InterPro" id="IPR050832">
    <property type="entry name" value="Bact_Acetyltransf"/>
</dbReference>
<evidence type="ECO:0000313" key="4">
    <source>
        <dbReference type="EMBL" id="GII91669.1"/>
    </source>
</evidence>
<dbReference type="PANTHER" id="PTHR43877:SF2">
    <property type="entry name" value="AMINOALKYLPHOSPHONATE N-ACETYLTRANSFERASE-RELATED"/>
    <property type="match status" value="1"/>
</dbReference>
<dbReference type="PROSITE" id="PS51186">
    <property type="entry name" value="GNAT"/>
    <property type="match status" value="1"/>
</dbReference>
<sequence>MTWKFTSNIADLPEKAEKWLLRAPVHNTVLLTVFNAMRAGVWTENLLVAWHEQDGEIGGVACQTPPRGLLLGQIPAALIPSLAAELIDTERPLPGAGGPLPTAEAFAANWWRPENGRITQRLYRLDNLRTPSSPAPGRMRMPAPAELPLLTAWTIEFERESGHDDGGDPTPVVASRLTREELIWWETGTGEPVSFAGVSQPIAGMSRIGPVYTPPQHRGSGYGTAATYAATKLAMERGASEIVLFTDVSNPTSNRIYQSLGYQPVTDYAWITFA</sequence>
<dbReference type="Proteomes" id="UP000606172">
    <property type="component" value="Unassembled WGS sequence"/>
</dbReference>
<gene>
    <name evidence="4" type="ORF">Ssi02_19000</name>
</gene>
<dbReference type="AlphaFoldDB" id="A0A919VB17"/>
<keyword evidence="5" id="KW-1185">Reference proteome</keyword>
<dbReference type="Gene3D" id="3.40.630.30">
    <property type="match status" value="1"/>
</dbReference>
<protein>
    <submittedName>
        <fullName evidence="4">Acetyltransferase</fullName>
    </submittedName>
</protein>
<keyword evidence="2" id="KW-0012">Acyltransferase</keyword>
<accession>A0A919VB17</accession>
<dbReference type="Pfam" id="PF00583">
    <property type="entry name" value="Acetyltransf_1"/>
    <property type="match status" value="1"/>
</dbReference>
<dbReference type="PANTHER" id="PTHR43877">
    <property type="entry name" value="AMINOALKYLPHOSPHONATE N-ACETYLTRANSFERASE-RELATED-RELATED"/>
    <property type="match status" value="1"/>
</dbReference>
<organism evidence="4 5">
    <name type="scientific">Sinosporangium siamense</name>
    <dbReference type="NCBI Taxonomy" id="1367973"/>
    <lineage>
        <taxon>Bacteria</taxon>
        <taxon>Bacillati</taxon>
        <taxon>Actinomycetota</taxon>
        <taxon>Actinomycetes</taxon>
        <taxon>Streptosporangiales</taxon>
        <taxon>Streptosporangiaceae</taxon>
        <taxon>Sinosporangium</taxon>
    </lineage>
</organism>
<name>A0A919VB17_9ACTN</name>
<dbReference type="EMBL" id="BOOW01000010">
    <property type="protein sequence ID" value="GII91669.1"/>
    <property type="molecule type" value="Genomic_DNA"/>
</dbReference>
<dbReference type="SUPFAM" id="SSF55729">
    <property type="entry name" value="Acyl-CoA N-acyltransferases (Nat)"/>
    <property type="match status" value="1"/>
</dbReference>
<dbReference type="InterPro" id="IPR016181">
    <property type="entry name" value="Acyl_CoA_acyltransferase"/>
</dbReference>
<reference evidence="4" key="1">
    <citation type="submission" date="2021-01" db="EMBL/GenBank/DDBJ databases">
        <title>Whole genome shotgun sequence of Sinosporangium siamense NBRC 109515.</title>
        <authorList>
            <person name="Komaki H."/>
            <person name="Tamura T."/>
        </authorList>
    </citation>
    <scope>NUCLEOTIDE SEQUENCE</scope>
    <source>
        <strain evidence="4">NBRC 109515</strain>
    </source>
</reference>
<feature type="domain" description="N-acetyltransferase" evidence="3">
    <location>
        <begin position="137"/>
        <end position="274"/>
    </location>
</feature>
<dbReference type="CDD" id="cd04301">
    <property type="entry name" value="NAT_SF"/>
    <property type="match status" value="1"/>
</dbReference>
<keyword evidence="1" id="KW-0808">Transferase</keyword>
<evidence type="ECO:0000256" key="1">
    <source>
        <dbReference type="ARBA" id="ARBA00022679"/>
    </source>
</evidence>
<evidence type="ECO:0000259" key="3">
    <source>
        <dbReference type="PROSITE" id="PS51186"/>
    </source>
</evidence>